<dbReference type="SUPFAM" id="SSF56059">
    <property type="entry name" value="Glutathione synthetase ATP-binding domain-like"/>
    <property type="match status" value="1"/>
</dbReference>
<reference evidence="1 2" key="1">
    <citation type="submission" date="2017-08" db="EMBL/GenBank/DDBJ databases">
        <title>Infants hospitalized years apart are colonized by the same room-sourced microbial strains.</title>
        <authorList>
            <person name="Brooks B."/>
            <person name="Olm M.R."/>
            <person name="Firek B.A."/>
            <person name="Baker R."/>
            <person name="Thomas B.C."/>
            <person name="Morowitz M.J."/>
            <person name="Banfield J.F."/>
        </authorList>
    </citation>
    <scope>NUCLEOTIDE SEQUENCE [LARGE SCALE GENOMIC DNA]</scope>
    <source>
        <strain evidence="1">S2_003_000_R2_11</strain>
    </source>
</reference>
<proteinExistence type="predicted"/>
<dbReference type="AlphaFoldDB" id="A0A2W5SML8"/>
<dbReference type="EMBL" id="QFQS01000001">
    <property type="protein sequence ID" value="PZR00596.1"/>
    <property type="molecule type" value="Genomic_DNA"/>
</dbReference>
<evidence type="ECO:0008006" key="3">
    <source>
        <dbReference type="Google" id="ProtNLM"/>
    </source>
</evidence>
<comment type="caution">
    <text evidence="1">The sequence shown here is derived from an EMBL/GenBank/DDBJ whole genome shotgun (WGS) entry which is preliminary data.</text>
</comment>
<accession>A0A2W5SML8</accession>
<evidence type="ECO:0000313" key="1">
    <source>
        <dbReference type="EMBL" id="PZR00596.1"/>
    </source>
</evidence>
<dbReference type="Proteomes" id="UP000248975">
    <property type="component" value="Unassembled WGS sequence"/>
</dbReference>
<sequence length="304" mass="34871">MNGIMRISPFLDKAKTKIMRRLAPKVRPGEQELGFPPFSQRIKDRHRRWHSNPELMTRYDYILGKAASQDYMRDLGYAVPEVYARFPRITALSPLYDLPANVVLKPDGGHSAQHVFILRDGVNIFDGSLLTRDSIVEKVGPDCPFPFFAEELLLNFDGTGRIANDVKFHCFGDKIAFVLYIERNHPKDISQNRYYYLTEDWQLLGIRTNSRLYPEKRVPPKPDCFAELRDIARDVGRRMNMFMRIDLYATTRGPVFGEFTPCPTGGMNYTAKAEEWLGGMWKGLEGCDDVHGGSQQKPSRRSAL</sequence>
<gene>
    <name evidence="1" type="ORF">DI533_08620</name>
</gene>
<dbReference type="Pfam" id="PF14305">
    <property type="entry name" value="ATPgrasp_TupA"/>
    <property type="match status" value="1"/>
</dbReference>
<protein>
    <recommendedName>
        <fullName evidence="3">TupA-like ATPgrasp</fullName>
    </recommendedName>
</protein>
<organism evidence="1 2">
    <name type="scientific">Cereibacter sphaeroides</name>
    <name type="common">Rhodobacter sphaeroides</name>
    <dbReference type="NCBI Taxonomy" id="1063"/>
    <lineage>
        <taxon>Bacteria</taxon>
        <taxon>Pseudomonadati</taxon>
        <taxon>Pseudomonadota</taxon>
        <taxon>Alphaproteobacteria</taxon>
        <taxon>Rhodobacterales</taxon>
        <taxon>Paracoccaceae</taxon>
        <taxon>Cereibacter</taxon>
    </lineage>
</organism>
<name>A0A2W5SML8_CERSP</name>
<dbReference type="InterPro" id="IPR029465">
    <property type="entry name" value="ATPgrasp_TupA"/>
</dbReference>
<evidence type="ECO:0000313" key="2">
    <source>
        <dbReference type="Proteomes" id="UP000248975"/>
    </source>
</evidence>